<keyword evidence="3" id="KW-1185">Reference proteome</keyword>
<feature type="region of interest" description="Disordered" evidence="1">
    <location>
        <begin position="65"/>
        <end position="103"/>
    </location>
</feature>
<proteinExistence type="predicted"/>
<evidence type="ECO:0000256" key="1">
    <source>
        <dbReference type="SAM" id="MobiDB-lite"/>
    </source>
</evidence>
<gene>
    <name evidence="2" type="ORF">ACFQGU_13460</name>
</gene>
<dbReference type="EMBL" id="JBHSTI010000008">
    <property type="protein sequence ID" value="MFC6238891.1"/>
    <property type="molecule type" value="Genomic_DNA"/>
</dbReference>
<dbReference type="Proteomes" id="UP001596138">
    <property type="component" value="Unassembled WGS sequence"/>
</dbReference>
<dbReference type="RefSeq" id="WP_386767489.1">
    <property type="nucleotide sequence ID" value="NZ_JBHSTI010000008.1"/>
</dbReference>
<organism evidence="2 3">
    <name type="scientific">Longivirga aurantiaca</name>
    <dbReference type="NCBI Taxonomy" id="1837743"/>
    <lineage>
        <taxon>Bacteria</taxon>
        <taxon>Bacillati</taxon>
        <taxon>Actinomycetota</taxon>
        <taxon>Actinomycetes</taxon>
        <taxon>Sporichthyales</taxon>
        <taxon>Sporichthyaceae</taxon>
        <taxon>Longivirga</taxon>
    </lineage>
</organism>
<feature type="compositionally biased region" description="Basic and acidic residues" evidence="1">
    <location>
        <begin position="65"/>
        <end position="80"/>
    </location>
</feature>
<sequence length="103" mass="10852">MKKLILIGIGGAIGYVLGARAGRPAYDRLRDGWQGLTRRAGLDDLATTAKEAAVDVRDVAAERASDAMSKGADDLARRIDNLAPNRSNDAHRTGSDLPLPSGP</sequence>
<reference evidence="3" key="1">
    <citation type="journal article" date="2019" name="Int. J. Syst. Evol. Microbiol.">
        <title>The Global Catalogue of Microorganisms (GCM) 10K type strain sequencing project: providing services to taxonomists for standard genome sequencing and annotation.</title>
        <authorList>
            <consortium name="The Broad Institute Genomics Platform"/>
            <consortium name="The Broad Institute Genome Sequencing Center for Infectious Disease"/>
            <person name="Wu L."/>
            <person name="Ma J."/>
        </authorList>
    </citation>
    <scope>NUCLEOTIDE SEQUENCE [LARGE SCALE GENOMIC DNA]</scope>
    <source>
        <strain evidence="3">CGMCC 4.7317</strain>
    </source>
</reference>
<accession>A0ABW1T309</accession>
<evidence type="ECO:0008006" key="4">
    <source>
        <dbReference type="Google" id="ProtNLM"/>
    </source>
</evidence>
<protein>
    <recommendedName>
        <fullName evidence="4">YtxH domain-containing protein</fullName>
    </recommendedName>
</protein>
<comment type="caution">
    <text evidence="2">The sequence shown here is derived from an EMBL/GenBank/DDBJ whole genome shotgun (WGS) entry which is preliminary data.</text>
</comment>
<evidence type="ECO:0000313" key="3">
    <source>
        <dbReference type="Proteomes" id="UP001596138"/>
    </source>
</evidence>
<evidence type="ECO:0000313" key="2">
    <source>
        <dbReference type="EMBL" id="MFC6238891.1"/>
    </source>
</evidence>
<name>A0ABW1T309_9ACTN</name>